<feature type="transmembrane region" description="Helical" evidence="2">
    <location>
        <begin position="37"/>
        <end position="58"/>
    </location>
</feature>
<evidence type="ECO:0000313" key="3">
    <source>
        <dbReference type="EMBL" id="KAL0065481.1"/>
    </source>
</evidence>
<evidence type="ECO:0000313" key="4">
    <source>
        <dbReference type="Proteomes" id="UP001437256"/>
    </source>
</evidence>
<dbReference type="Proteomes" id="UP001437256">
    <property type="component" value="Unassembled WGS sequence"/>
</dbReference>
<feature type="compositionally biased region" description="Basic and acidic residues" evidence="1">
    <location>
        <begin position="167"/>
        <end position="185"/>
    </location>
</feature>
<evidence type="ECO:0000256" key="2">
    <source>
        <dbReference type="SAM" id="Phobius"/>
    </source>
</evidence>
<accession>A0ABR2ZUU2</accession>
<reference evidence="3 4" key="1">
    <citation type="submission" date="2024-05" db="EMBL/GenBank/DDBJ databases">
        <title>A draft genome resource for the thread blight pathogen Marasmius tenuissimus strain MS-2.</title>
        <authorList>
            <person name="Yulfo-Soto G.E."/>
            <person name="Baruah I.K."/>
            <person name="Amoako-Attah I."/>
            <person name="Bukari Y."/>
            <person name="Meinhardt L.W."/>
            <person name="Bailey B.A."/>
            <person name="Cohen S.P."/>
        </authorList>
    </citation>
    <scope>NUCLEOTIDE SEQUENCE [LARGE SCALE GENOMIC DNA]</scope>
    <source>
        <strain evidence="3 4">MS-2</strain>
    </source>
</reference>
<sequence>MFITSAIMMVIGTRDSSIESNLELALQGVDVQYVSQIMSAVVNFLVTVLTAGRIWWIIRRTSNSVRVESSTNRTISSVVRILVESGMIYPLAIIVDLAIVNTLSYLQPVDLAPTMVLAAGIAPTLIVVRVRMGKTVEVTTAGKISNIEFASRHGGGVADTDTTAYRSNDDDVMPNHEKSGTPESA</sequence>
<feature type="transmembrane region" description="Helical" evidence="2">
    <location>
        <begin position="111"/>
        <end position="128"/>
    </location>
</feature>
<name>A0ABR2ZUU2_9AGAR</name>
<gene>
    <name evidence="3" type="ORF">AAF712_007545</name>
</gene>
<keyword evidence="2" id="KW-0812">Transmembrane</keyword>
<organism evidence="3 4">
    <name type="scientific">Marasmius tenuissimus</name>
    <dbReference type="NCBI Taxonomy" id="585030"/>
    <lineage>
        <taxon>Eukaryota</taxon>
        <taxon>Fungi</taxon>
        <taxon>Dikarya</taxon>
        <taxon>Basidiomycota</taxon>
        <taxon>Agaricomycotina</taxon>
        <taxon>Agaricomycetes</taxon>
        <taxon>Agaricomycetidae</taxon>
        <taxon>Agaricales</taxon>
        <taxon>Marasmiineae</taxon>
        <taxon>Marasmiaceae</taxon>
        <taxon>Marasmius</taxon>
    </lineage>
</organism>
<proteinExistence type="predicted"/>
<dbReference type="EMBL" id="JBBXMP010000047">
    <property type="protein sequence ID" value="KAL0065481.1"/>
    <property type="molecule type" value="Genomic_DNA"/>
</dbReference>
<comment type="caution">
    <text evidence="3">The sequence shown here is derived from an EMBL/GenBank/DDBJ whole genome shotgun (WGS) entry which is preliminary data.</text>
</comment>
<feature type="transmembrane region" description="Helical" evidence="2">
    <location>
        <begin position="78"/>
        <end position="99"/>
    </location>
</feature>
<keyword evidence="2" id="KW-0472">Membrane</keyword>
<evidence type="ECO:0000256" key="1">
    <source>
        <dbReference type="SAM" id="MobiDB-lite"/>
    </source>
</evidence>
<protein>
    <submittedName>
        <fullName evidence="3">Uncharacterized protein</fullName>
    </submittedName>
</protein>
<keyword evidence="2" id="KW-1133">Transmembrane helix</keyword>
<feature type="region of interest" description="Disordered" evidence="1">
    <location>
        <begin position="158"/>
        <end position="185"/>
    </location>
</feature>
<keyword evidence="4" id="KW-1185">Reference proteome</keyword>